<gene>
    <name evidence="2" type="ORF">SNAT2548_LOCUS5246</name>
</gene>
<reference evidence="2" key="1">
    <citation type="submission" date="2021-02" db="EMBL/GenBank/DDBJ databases">
        <authorList>
            <person name="Dougan E. K."/>
            <person name="Rhodes N."/>
            <person name="Thang M."/>
            <person name="Chan C."/>
        </authorList>
    </citation>
    <scope>NUCLEOTIDE SEQUENCE</scope>
</reference>
<evidence type="ECO:0000313" key="3">
    <source>
        <dbReference type="Proteomes" id="UP000604046"/>
    </source>
</evidence>
<feature type="compositionally biased region" description="Basic residues" evidence="1">
    <location>
        <begin position="1"/>
        <end position="12"/>
    </location>
</feature>
<comment type="caution">
    <text evidence="2">The sequence shown here is derived from an EMBL/GenBank/DDBJ whole genome shotgun (WGS) entry which is preliminary data.</text>
</comment>
<name>A0A812IYP9_9DINO</name>
<feature type="region of interest" description="Disordered" evidence="1">
    <location>
        <begin position="1"/>
        <end position="33"/>
    </location>
</feature>
<keyword evidence="3" id="KW-1185">Reference proteome</keyword>
<dbReference type="EMBL" id="CAJNDS010000335">
    <property type="protein sequence ID" value="CAE7193628.1"/>
    <property type="molecule type" value="Genomic_DNA"/>
</dbReference>
<sequence length="576" mass="63460">MGRGRGRGRGPKKGQEHGRGHLQEQEVHGSRPGPCSLNEILNFPDMVFTRLLEGEHGSERRARLQALVANGLCLHTQYSGKGTAETCLAHLRQALLDAGVLAESVPWYTASAFDSKDFACKVLQSHSPESRPRCIFGAMEECLSPEVRTELDRMCPAKSQSAVQRQHAYDAMNELLKNDLARAFPAQHTAACRMHPGKLHGCAVWPEPSSKGELCMFVAGQTCKDVSRRGSRQGFAGPNTRSYVVWLGMVRHRQPDMFLHEITCSSEAAERLEKDLGDLYDILTCACVSPHHLGVPVQRQRQYSVGVLRGKLVHLGSWEEFFQVMGSRCELTGAVFYAASAEHRCEVSQHMAKKQGWYHKPGQQPSLQEQLTPAEFRRFAEYQKVAGERGLGPGEFFCADVDQEVGFGDVSVLAPCLLSHGKIVHGREEFVATSLEHLLMMGENALPNVDCKYVCPFRDFAWETRMNSGAWKDVAGNAMHLQVLHAVMAYFLCSVARIPQELQLSSFRRGYTAEDVESQGLESELPEDASSGAAQSSQSAQAAVASQSPDSACQTNEAVAVEPQPRPAPAKKLRLA</sequence>
<accession>A0A812IYP9</accession>
<feature type="region of interest" description="Disordered" evidence="1">
    <location>
        <begin position="518"/>
        <end position="576"/>
    </location>
</feature>
<organism evidence="2 3">
    <name type="scientific">Symbiodinium natans</name>
    <dbReference type="NCBI Taxonomy" id="878477"/>
    <lineage>
        <taxon>Eukaryota</taxon>
        <taxon>Sar</taxon>
        <taxon>Alveolata</taxon>
        <taxon>Dinophyceae</taxon>
        <taxon>Suessiales</taxon>
        <taxon>Symbiodiniaceae</taxon>
        <taxon>Symbiodinium</taxon>
    </lineage>
</organism>
<evidence type="ECO:0000313" key="2">
    <source>
        <dbReference type="EMBL" id="CAE7193628.1"/>
    </source>
</evidence>
<dbReference type="SUPFAM" id="SSF53335">
    <property type="entry name" value="S-adenosyl-L-methionine-dependent methyltransferases"/>
    <property type="match status" value="1"/>
</dbReference>
<evidence type="ECO:0000256" key="1">
    <source>
        <dbReference type="SAM" id="MobiDB-lite"/>
    </source>
</evidence>
<dbReference type="Gene3D" id="3.40.50.150">
    <property type="entry name" value="Vaccinia Virus protein VP39"/>
    <property type="match status" value="1"/>
</dbReference>
<feature type="compositionally biased region" description="Basic and acidic residues" evidence="1">
    <location>
        <begin position="13"/>
        <end position="29"/>
    </location>
</feature>
<proteinExistence type="predicted"/>
<dbReference type="AlphaFoldDB" id="A0A812IYP9"/>
<protein>
    <submittedName>
        <fullName evidence="2">Uncharacterized protein</fullName>
    </submittedName>
</protein>
<dbReference type="Proteomes" id="UP000604046">
    <property type="component" value="Unassembled WGS sequence"/>
</dbReference>
<dbReference type="InterPro" id="IPR029063">
    <property type="entry name" value="SAM-dependent_MTases_sf"/>
</dbReference>
<feature type="compositionally biased region" description="Low complexity" evidence="1">
    <location>
        <begin position="529"/>
        <end position="552"/>
    </location>
</feature>